<dbReference type="Pfam" id="PF13181">
    <property type="entry name" value="TPR_8"/>
    <property type="match status" value="2"/>
</dbReference>
<reference evidence="5 6" key="1">
    <citation type="submission" date="2019-06" db="EMBL/GenBank/DDBJ databases">
        <authorList>
            <person name="Meng X."/>
        </authorList>
    </citation>
    <scope>NUCLEOTIDE SEQUENCE [LARGE SCALE GENOMIC DNA]</scope>
    <source>
        <strain evidence="5 6">M625</strain>
    </source>
</reference>
<evidence type="ECO:0000256" key="3">
    <source>
        <dbReference type="SAM" id="Phobius"/>
    </source>
</evidence>
<dbReference type="Proteomes" id="UP000315540">
    <property type="component" value="Unassembled WGS sequence"/>
</dbReference>
<dbReference type="SUPFAM" id="SSF46894">
    <property type="entry name" value="C-terminal effector domain of the bipartite response regulators"/>
    <property type="match status" value="1"/>
</dbReference>
<dbReference type="SMART" id="SM00028">
    <property type="entry name" value="TPR"/>
    <property type="match status" value="7"/>
</dbReference>
<dbReference type="OrthoDB" id="1090267at2"/>
<evidence type="ECO:0000313" key="5">
    <source>
        <dbReference type="EMBL" id="TPN82834.1"/>
    </source>
</evidence>
<keyword evidence="1" id="KW-0802">TPR repeat</keyword>
<keyword evidence="3" id="KW-1133">Transmembrane helix</keyword>
<dbReference type="Gene3D" id="1.10.10.10">
    <property type="entry name" value="Winged helix-like DNA-binding domain superfamily/Winged helix DNA-binding domain"/>
    <property type="match status" value="1"/>
</dbReference>
<dbReference type="InterPro" id="IPR036388">
    <property type="entry name" value="WH-like_DNA-bd_sf"/>
</dbReference>
<keyword evidence="6" id="KW-1185">Reference proteome</keyword>
<dbReference type="InterPro" id="IPR019734">
    <property type="entry name" value="TPR_rpt"/>
</dbReference>
<name>A0A504IXP7_9FLAO</name>
<keyword evidence="3" id="KW-0472">Membrane</keyword>
<evidence type="ECO:0000259" key="4">
    <source>
        <dbReference type="SMART" id="SM00421"/>
    </source>
</evidence>
<sequence length="623" mass="72694">MKKNDLIYLLLLFFSYNLVVYSQNQHKIDSILSIISTTQNDTIIAANYIKLGDLTMYNNPEQAKVYIENSLALYKKTNFSEGLAKSYVKKATYFYVKSQKDSIQYYLDKSIHLYLTLGDTIQAAGVRYNLGIIHLAEGDYKKCLDIMEMNIPIFEKAKDSVRLGSAYLMKGKVAMVRGYYNIALKETYIALKIHENIKDNVRIAEDLFQIGKLYDDLQKHKKAISIYHDCYKLYEDLDYIQPKSQVLSFMGHSYLRIQNYDAARESLEKSLQLSKETNYTANIARTHVNLGTLEYELDNYNTSIEYLQEGIKLWKYMSNPHNEANTKLKIGKTYLAKKEYTIAARYFNQCIRIADSIESLKLQADAYQNRAISFEKLGHYKEAYQDHKKSKTISDTLLNLKRTKAIEELNIIYETEKKEQQIENQNSAIKILEQESKIKNLQQIILMITLLIGSLIFGFGIYKIRKKMKQHLQEKRTLNTALHNTKKELTVKTLYLAKKNNVLENLKEEAISANTQQPSEQKLYKKLVQTINFDLKDDDNWENFRKYFEEIHEDFYSTIKKKYPTITAKELRLIALLKLNLTSKEIGTLLNISADGVKKARYRLRKKMNLTTKESLQDHITKM</sequence>
<protein>
    <submittedName>
        <fullName evidence="5">Tetratricopeptide repeat protein</fullName>
    </submittedName>
</protein>
<dbReference type="Gene3D" id="1.25.40.10">
    <property type="entry name" value="Tetratricopeptide repeat domain"/>
    <property type="match status" value="2"/>
</dbReference>
<dbReference type="AlphaFoldDB" id="A0A504IXP7"/>
<feature type="coiled-coil region" evidence="2">
    <location>
        <begin position="468"/>
        <end position="516"/>
    </location>
</feature>
<dbReference type="InterPro" id="IPR011990">
    <property type="entry name" value="TPR-like_helical_dom_sf"/>
</dbReference>
<evidence type="ECO:0000256" key="1">
    <source>
        <dbReference type="PROSITE-ProRule" id="PRU00339"/>
    </source>
</evidence>
<feature type="domain" description="HTH luxR-type" evidence="4">
    <location>
        <begin position="563"/>
        <end position="620"/>
    </location>
</feature>
<evidence type="ECO:0000256" key="2">
    <source>
        <dbReference type="SAM" id="Coils"/>
    </source>
</evidence>
<dbReference type="PANTHER" id="PTHR10098:SF108">
    <property type="entry name" value="TETRATRICOPEPTIDE REPEAT PROTEIN 28"/>
    <property type="match status" value="1"/>
</dbReference>
<dbReference type="RefSeq" id="WP_140596157.1">
    <property type="nucleotide sequence ID" value="NZ_VFWZ01000008.1"/>
</dbReference>
<accession>A0A504IXP7</accession>
<dbReference type="SUPFAM" id="SSF48452">
    <property type="entry name" value="TPR-like"/>
    <property type="match status" value="2"/>
</dbReference>
<keyword evidence="3" id="KW-0812">Transmembrane</keyword>
<dbReference type="GO" id="GO:0003677">
    <property type="term" value="F:DNA binding"/>
    <property type="evidence" value="ECO:0007669"/>
    <property type="project" value="InterPro"/>
</dbReference>
<dbReference type="Pfam" id="PF13424">
    <property type="entry name" value="TPR_12"/>
    <property type="match status" value="1"/>
</dbReference>
<keyword evidence="2" id="KW-0175">Coiled coil</keyword>
<dbReference type="InterPro" id="IPR000792">
    <property type="entry name" value="Tscrpt_reg_LuxR_C"/>
</dbReference>
<dbReference type="EMBL" id="VFWZ01000008">
    <property type="protein sequence ID" value="TPN82834.1"/>
    <property type="molecule type" value="Genomic_DNA"/>
</dbReference>
<feature type="transmembrane region" description="Helical" evidence="3">
    <location>
        <begin position="444"/>
        <end position="462"/>
    </location>
</feature>
<dbReference type="SMART" id="SM00421">
    <property type="entry name" value="HTH_LUXR"/>
    <property type="match status" value="1"/>
</dbReference>
<dbReference type="PANTHER" id="PTHR10098">
    <property type="entry name" value="RAPSYN-RELATED"/>
    <property type="match status" value="1"/>
</dbReference>
<dbReference type="GO" id="GO:0006355">
    <property type="term" value="P:regulation of DNA-templated transcription"/>
    <property type="evidence" value="ECO:0007669"/>
    <property type="project" value="InterPro"/>
</dbReference>
<dbReference type="PROSITE" id="PS50005">
    <property type="entry name" value="TPR"/>
    <property type="match status" value="1"/>
</dbReference>
<dbReference type="InterPro" id="IPR016032">
    <property type="entry name" value="Sig_transdc_resp-reg_C-effctor"/>
</dbReference>
<organism evidence="5 6">
    <name type="scientific">Aquimarina algicola</name>
    <dbReference type="NCBI Taxonomy" id="2589995"/>
    <lineage>
        <taxon>Bacteria</taxon>
        <taxon>Pseudomonadati</taxon>
        <taxon>Bacteroidota</taxon>
        <taxon>Flavobacteriia</taxon>
        <taxon>Flavobacteriales</taxon>
        <taxon>Flavobacteriaceae</taxon>
        <taxon>Aquimarina</taxon>
    </lineage>
</organism>
<gene>
    <name evidence="5" type="ORF">FHK87_20625</name>
</gene>
<comment type="caution">
    <text evidence="5">The sequence shown here is derived from an EMBL/GenBank/DDBJ whole genome shotgun (WGS) entry which is preliminary data.</text>
</comment>
<proteinExistence type="predicted"/>
<evidence type="ECO:0000313" key="6">
    <source>
        <dbReference type="Proteomes" id="UP000315540"/>
    </source>
</evidence>
<feature type="repeat" description="TPR" evidence="1">
    <location>
        <begin position="244"/>
        <end position="277"/>
    </location>
</feature>